<organism evidence="1 2">
    <name type="scientific">Alsobacter ponti</name>
    <dbReference type="NCBI Taxonomy" id="2962936"/>
    <lineage>
        <taxon>Bacteria</taxon>
        <taxon>Pseudomonadati</taxon>
        <taxon>Pseudomonadota</taxon>
        <taxon>Alphaproteobacteria</taxon>
        <taxon>Hyphomicrobiales</taxon>
        <taxon>Alsobacteraceae</taxon>
        <taxon>Alsobacter</taxon>
    </lineage>
</organism>
<keyword evidence="2" id="KW-1185">Reference proteome</keyword>
<evidence type="ECO:0008006" key="3">
    <source>
        <dbReference type="Google" id="ProtNLM"/>
    </source>
</evidence>
<dbReference type="Proteomes" id="UP001205890">
    <property type="component" value="Unassembled WGS sequence"/>
</dbReference>
<evidence type="ECO:0000313" key="1">
    <source>
        <dbReference type="EMBL" id="MCP8938445.1"/>
    </source>
</evidence>
<reference evidence="1 2" key="1">
    <citation type="submission" date="2022-07" db="EMBL/GenBank/DDBJ databases">
        <authorList>
            <person name="Li W.-J."/>
            <person name="Deng Q.-Q."/>
        </authorList>
    </citation>
    <scope>NUCLEOTIDE SEQUENCE [LARGE SCALE GENOMIC DNA]</scope>
    <source>
        <strain evidence="1 2">SYSU M60028</strain>
    </source>
</reference>
<proteinExistence type="predicted"/>
<accession>A0ABT1LAE0</accession>
<dbReference type="EMBL" id="JANCLU010000006">
    <property type="protein sequence ID" value="MCP8938445.1"/>
    <property type="molecule type" value="Genomic_DNA"/>
</dbReference>
<evidence type="ECO:0000313" key="2">
    <source>
        <dbReference type="Proteomes" id="UP001205890"/>
    </source>
</evidence>
<name>A0ABT1LAE0_9HYPH</name>
<protein>
    <recommendedName>
        <fullName evidence="3">PepSY domain-containing protein</fullName>
    </recommendedName>
</protein>
<dbReference type="RefSeq" id="WP_254740387.1">
    <property type="nucleotide sequence ID" value="NZ_JANCLU010000006.1"/>
</dbReference>
<comment type="caution">
    <text evidence="1">The sequence shown here is derived from an EMBL/GenBank/DDBJ whole genome shotgun (WGS) entry which is preliminary data.</text>
</comment>
<sequence length="87" mass="9289">MARWIDAGGATLVLAASLGVAQAQEASPDIIAAHVRLQGYVCKTAQAASRDPAASKPDDPVWILRCDDGEYRVRVIPDMAAKVEKLK</sequence>
<gene>
    <name evidence="1" type="ORF">NK718_07945</name>
</gene>